<dbReference type="Pfam" id="PF00690">
    <property type="entry name" value="Cation_ATPase_N"/>
    <property type="match status" value="1"/>
</dbReference>
<dbReference type="SMART" id="SM00831">
    <property type="entry name" value="Cation_ATPase_N"/>
    <property type="match status" value="1"/>
</dbReference>
<dbReference type="SUPFAM" id="SSF81665">
    <property type="entry name" value="Calcium ATPase, transmembrane domain M"/>
    <property type="match status" value="1"/>
</dbReference>
<dbReference type="Gene3D" id="1.20.1110.10">
    <property type="entry name" value="Calcium-transporting ATPase, transmembrane domain"/>
    <property type="match status" value="1"/>
</dbReference>
<dbReference type="Proteomes" id="UP000438991">
    <property type="component" value="Unassembled WGS sequence"/>
</dbReference>
<protein>
    <recommendedName>
        <fullName evidence="2">Cation-transporting P-type ATPase N-terminal domain-containing protein</fullName>
    </recommendedName>
</protein>
<accession>A0A9X4XGW3</accession>
<sequence length="162" mass="17061">MNRAISGAPSSTQPRASPKWHAIGADAVDRLQSRSGGLTVLEAKQRLERHGLNRLSGSQPRSVISRFVAQFNNLLIYVLLISAAITALLGHGIDAGVISGVVVINALVGFVQEGRAERALGAIKAMISPRATVLRDGHRLAIDADQLGRVDEPAQGGFPRGG</sequence>
<evidence type="ECO:0000259" key="2">
    <source>
        <dbReference type="SMART" id="SM00831"/>
    </source>
</evidence>
<feature type="transmembrane region" description="Helical" evidence="1">
    <location>
        <begin position="71"/>
        <end position="89"/>
    </location>
</feature>
<keyword evidence="1" id="KW-1133">Transmembrane helix</keyword>
<dbReference type="AlphaFoldDB" id="A0A9X4XGW3"/>
<name>A0A9X4XGW3_9BRAD</name>
<reference evidence="3 4" key="1">
    <citation type="submission" date="2019-11" db="EMBL/GenBank/DDBJ databases">
        <title>Whole-genome sequence of Rhodoplanes serenus DSM 18633, type strain.</title>
        <authorList>
            <person name="Kyndt J.A."/>
            <person name="Meyer T.E."/>
        </authorList>
    </citation>
    <scope>NUCLEOTIDE SEQUENCE [LARGE SCALE GENOMIC DNA]</scope>
    <source>
        <strain evidence="3 4">DSM 18633</strain>
    </source>
</reference>
<evidence type="ECO:0000256" key="1">
    <source>
        <dbReference type="SAM" id="Phobius"/>
    </source>
</evidence>
<feature type="domain" description="Cation-transporting P-type ATPase N-terminal" evidence="2">
    <location>
        <begin position="19"/>
        <end position="91"/>
    </location>
</feature>
<dbReference type="PANTHER" id="PTHR42861">
    <property type="entry name" value="CALCIUM-TRANSPORTING ATPASE"/>
    <property type="match status" value="1"/>
</dbReference>
<dbReference type="EMBL" id="WNKV01000001">
    <property type="protein sequence ID" value="MTW14922.1"/>
    <property type="molecule type" value="Genomic_DNA"/>
</dbReference>
<evidence type="ECO:0000313" key="4">
    <source>
        <dbReference type="Proteomes" id="UP000438991"/>
    </source>
</evidence>
<dbReference type="InterPro" id="IPR004014">
    <property type="entry name" value="ATPase_P-typ_cation-transptr_N"/>
</dbReference>
<dbReference type="Gene3D" id="2.70.150.10">
    <property type="entry name" value="Calcium-transporting ATPase, cytoplasmic transduction domain A"/>
    <property type="match status" value="1"/>
</dbReference>
<gene>
    <name evidence="3" type="ORF">GJ689_01665</name>
</gene>
<keyword evidence="1" id="KW-0472">Membrane</keyword>
<organism evidence="3 4">
    <name type="scientific">Rhodoplanes serenus</name>
    <dbReference type="NCBI Taxonomy" id="200615"/>
    <lineage>
        <taxon>Bacteria</taxon>
        <taxon>Pseudomonadati</taxon>
        <taxon>Pseudomonadota</taxon>
        <taxon>Alphaproteobacteria</taxon>
        <taxon>Hyphomicrobiales</taxon>
        <taxon>Nitrobacteraceae</taxon>
        <taxon>Rhodoplanes</taxon>
    </lineage>
</organism>
<proteinExistence type="predicted"/>
<evidence type="ECO:0000313" key="3">
    <source>
        <dbReference type="EMBL" id="MTW14922.1"/>
    </source>
</evidence>
<dbReference type="RefSeq" id="WP_155478354.1">
    <property type="nucleotide sequence ID" value="NZ_WNKV01000001.1"/>
</dbReference>
<keyword evidence="1" id="KW-0812">Transmembrane</keyword>
<dbReference type="InterPro" id="IPR023298">
    <property type="entry name" value="ATPase_P-typ_TM_dom_sf"/>
</dbReference>
<comment type="caution">
    <text evidence="3">The sequence shown here is derived from an EMBL/GenBank/DDBJ whole genome shotgun (WGS) entry which is preliminary data.</text>
</comment>